<reference evidence="1 2" key="2">
    <citation type="submission" date="2011-10" db="EMBL/GenBank/DDBJ databases">
        <title>The Genome Sequence of Actinomyces viscosus C505.</title>
        <authorList>
            <consortium name="The Broad Institute Genome Sequencing Platform"/>
            <consortium name="The Broad Institute Genome Sequencing Center for Infectious Disease"/>
            <person name="Earl A."/>
            <person name="Ward D."/>
            <person name="Feldgarden M."/>
            <person name="Gevers D."/>
            <person name="Sibley C.D."/>
            <person name="Field T.R."/>
            <person name="Grinwis M."/>
            <person name="Eshaghurshan C.S."/>
            <person name="Surette M.G."/>
            <person name="Young S.K."/>
            <person name="Zeng Q."/>
            <person name="Gargeya S."/>
            <person name="Fitzgerald M."/>
            <person name="Haas B."/>
            <person name="Abouelleil A."/>
            <person name="Alvarado L."/>
            <person name="Arachchi H.M."/>
            <person name="Berlin A."/>
            <person name="Brown A."/>
            <person name="Chapman S.B."/>
            <person name="Chen Z."/>
            <person name="Dunbar C."/>
            <person name="Freedman E."/>
            <person name="Gearin G."/>
            <person name="Goldberg J."/>
            <person name="Griggs A."/>
            <person name="Gujja S."/>
            <person name="Heiman D."/>
            <person name="Howarth C."/>
            <person name="Larson L."/>
            <person name="Lui A."/>
            <person name="MacDonald P.J.P."/>
            <person name="Montmayeur A."/>
            <person name="Murphy C."/>
            <person name="Neiman D."/>
            <person name="Pearson M."/>
            <person name="Priest M."/>
            <person name="Roberts A."/>
            <person name="Saif S."/>
            <person name="Shea T."/>
            <person name="Shenoy N."/>
            <person name="Sisk P."/>
            <person name="Stolte C."/>
            <person name="Sykes S."/>
            <person name="Wortman J."/>
            <person name="Nusbaum C."/>
            <person name="Birren B."/>
        </authorList>
    </citation>
    <scope>NUCLEOTIDE SEQUENCE [LARGE SCALE GENOMIC DNA]</scope>
    <source>
        <strain evidence="1 2">C505</strain>
    </source>
</reference>
<comment type="caution">
    <text evidence="1">The sequence shown here is derived from an EMBL/GenBank/DDBJ whole genome shotgun (WGS) entry which is preliminary data.</text>
</comment>
<dbReference type="Proteomes" id="UP000004668">
    <property type="component" value="Unassembled WGS sequence"/>
</dbReference>
<evidence type="ECO:0000313" key="1">
    <source>
        <dbReference type="EMBL" id="EQM96874.1"/>
    </source>
</evidence>
<evidence type="ECO:0000313" key="2">
    <source>
        <dbReference type="Proteomes" id="UP000004668"/>
    </source>
</evidence>
<dbReference type="HOGENOM" id="CLU_2730932_0_0_11"/>
<protein>
    <submittedName>
        <fullName evidence="1">Uncharacterized protein</fullName>
    </submittedName>
</protein>
<gene>
    <name evidence="1" type="ORF">HMPREF0059_02654</name>
</gene>
<reference evidence="2" key="1">
    <citation type="submission" date="2010-02" db="EMBL/GenBank/DDBJ databases">
        <title>The Genome Sequence of Prevotella oris strain C735.</title>
        <authorList>
            <consortium name="The Broad Institute Genome Sequencing Platform"/>
            <person name="Ward D."/>
            <person name="Feldgarden M."/>
            <person name="Earl A."/>
            <person name="Young S.K."/>
            <person name="Zeng Q."/>
            <person name="Koehrsen M."/>
            <person name="Alvarado L."/>
            <person name="Berlin A."/>
            <person name="Bochicchio J."/>
            <person name="Borenstein D."/>
            <person name="Chapman S.B."/>
            <person name="Chen Z."/>
            <person name="Engels R."/>
            <person name="Freedman E."/>
            <person name="Gellesch M."/>
            <person name="Goldberg J."/>
            <person name="Griggs A."/>
            <person name="Gujja S."/>
            <person name="Heilman E."/>
            <person name="Heiman D."/>
            <person name="Hepburn T."/>
            <person name="Howarth C."/>
            <person name="Jen D."/>
            <person name="Larson L."/>
            <person name="Mehta T."/>
            <person name="Park D."/>
            <person name="Pearson M."/>
            <person name="Roberts A."/>
            <person name="Saif S."/>
            <person name="Shea T."/>
            <person name="Shenoy N."/>
            <person name="Sisk P."/>
            <person name="Stolte C."/>
            <person name="Sykes S."/>
            <person name="Thomson T."/>
            <person name="Walk T."/>
            <person name="White J."/>
            <person name="Yandava C."/>
            <person name="Sibley C.D."/>
            <person name="Field T.R."/>
            <person name="Grinwis M."/>
            <person name="Eshaghurshan C.S."/>
            <person name="Surette M.G."/>
            <person name="Haas B."/>
            <person name="Nusbaum C."/>
            <person name="Birren B."/>
        </authorList>
    </citation>
    <scope>NUCLEOTIDE SEQUENCE [LARGE SCALE GENOMIC DNA]</scope>
    <source>
        <strain evidence="2">C505</strain>
    </source>
</reference>
<organism evidence="1 2">
    <name type="scientific">Actinomyces viscosus C505</name>
    <dbReference type="NCBI Taxonomy" id="562973"/>
    <lineage>
        <taxon>Bacteria</taxon>
        <taxon>Bacillati</taxon>
        <taxon>Actinomycetota</taxon>
        <taxon>Actinomycetes</taxon>
        <taxon>Actinomycetales</taxon>
        <taxon>Actinomycetaceae</taxon>
        <taxon>Actinomyces</taxon>
    </lineage>
</organism>
<proteinExistence type="predicted"/>
<accession>T5LGT5</accession>
<dbReference type="AlphaFoldDB" id="T5LGT5"/>
<dbReference type="EMBL" id="ACRE02000028">
    <property type="protein sequence ID" value="EQM96874.1"/>
    <property type="molecule type" value="Genomic_DNA"/>
</dbReference>
<sequence length="71" mass="7928">MTKLPRNLDGESPERSAIRKVRSSCPGMSLWLRNQYSHPVIWVVSIKRGSTRAFSPVPAGRGVRPAWIVAI</sequence>
<name>T5LGT5_ACTVI</name>